<gene>
    <name evidence="1" type="ORF">OXU80_08660</name>
</gene>
<evidence type="ECO:0000313" key="2">
    <source>
        <dbReference type="Proteomes" id="UP001163223"/>
    </source>
</evidence>
<sequence>MRRGQLTLLFAGGIILAAASAHAQSSLGIGSAEVTAQPGSGLLGDLFRAINSYQRAFFVDLRQALIGLRQGGQALPLLVGLSFAYGVFHAAGPGHGKAVISSYVLADAVELRRGIAVSFASSLVQALSALLLVGAAYLFLRGTAITLTGATTALEIGSYALVAGFGAWLLARKLARAWREREPSPVAGLAFAAPGRAVSSLDFGAPAARPVASLMRPASGGFSADVCAAEDPDDCDCGKSHMPSRALVSSAKRFTPGAALSAVLAVGLRPCSGAIVVLTFALVNGLWLGGLLSVLAMAIGTAMTVSIIAAVAVWAKGFALKAGSGTRSRRVLSAIEILGAALVLLLGLALLGGALQGGFSV</sequence>
<accession>A0ACD4NUB7</accession>
<dbReference type="EMBL" id="CP113520">
    <property type="protein sequence ID" value="WAJ30259.1"/>
    <property type="molecule type" value="Genomic_DNA"/>
</dbReference>
<keyword evidence="2" id="KW-1185">Reference proteome</keyword>
<dbReference type="Proteomes" id="UP001163223">
    <property type="component" value="Chromosome"/>
</dbReference>
<protein>
    <submittedName>
        <fullName evidence="1">Nickel/cobalt transporter</fullName>
    </submittedName>
</protein>
<name>A0ACD4NUB7_9HYPH</name>
<proteinExistence type="predicted"/>
<reference evidence="1" key="1">
    <citation type="submission" date="2022-11" db="EMBL/GenBank/DDBJ databases">
        <title>beta-Carotene-producing bacterium, Jeongeuplla avenae sp. nov., alleviates the salt stress of Arabidopsis seedlings.</title>
        <authorList>
            <person name="Jiang L."/>
            <person name="Lee J."/>
        </authorList>
    </citation>
    <scope>NUCLEOTIDE SEQUENCE</scope>
    <source>
        <strain evidence="1">DY_R2A_6</strain>
    </source>
</reference>
<organism evidence="1 2">
    <name type="scientific">Antarcticirhabdus aurantiaca</name>
    <dbReference type="NCBI Taxonomy" id="2606717"/>
    <lineage>
        <taxon>Bacteria</taxon>
        <taxon>Pseudomonadati</taxon>
        <taxon>Pseudomonadota</taxon>
        <taxon>Alphaproteobacteria</taxon>
        <taxon>Hyphomicrobiales</taxon>
        <taxon>Aurantimonadaceae</taxon>
        <taxon>Antarcticirhabdus</taxon>
    </lineage>
</organism>
<evidence type="ECO:0000313" key="1">
    <source>
        <dbReference type="EMBL" id="WAJ30259.1"/>
    </source>
</evidence>